<reference evidence="9" key="1">
    <citation type="journal article" date="2016" name="Genome Announc.">
        <title>Draft Genome Sequences of Five Rapidly Growing Mycobacterium Species, M. thermoresistibile, M. fortuitum subsp. acetamidolyticum, M. canariasense, M. brisbanense, and M. novocastrense.</title>
        <authorList>
            <person name="Katahira K."/>
            <person name="Ogura Y."/>
            <person name="Gotoh Y."/>
            <person name="Hayashi T."/>
        </authorList>
    </citation>
    <scope>NUCLEOTIDE SEQUENCE [LARGE SCALE GENOMIC DNA]</scope>
    <source>
        <strain evidence="9">JCM15298</strain>
    </source>
</reference>
<evidence type="ECO:0000256" key="3">
    <source>
        <dbReference type="ARBA" id="ARBA00022989"/>
    </source>
</evidence>
<keyword evidence="5" id="KW-0046">Antibiotic resistance</keyword>
<dbReference type="GO" id="GO:0046677">
    <property type="term" value="P:response to antibiotic"/>
    <property type="evidence" value="ECO:0007669"/>
    <property type="project" value="UniProtKB-KW"/>
</dbReference>
<dbReference type="Pfam" id="PF12698">
    <property type="entry name" value="ABC2_membrane_3"/>
    <property type="match status" value="1"/>
</dbReference>
<keyword evidence="2 6" id="KW-0812">Transmembrane</keyword>
<organism evidence="8 9">
    <name type="scientific">Mycolicibacterium canariasense</name>
    <name type="common">Mycobacterium canariasense</name>
    <dbReference type="NCBI Taxonomy" id="228230"/>
    <lineage>
        <taxon>Bacteria</taxon>
        <taxon>Bacillati</taxon>
        <taxon>Actinomycetota</taxon>
        <taxon>Actinomycetes</taxon>
        <taxon>Mycobacteriales</taxon>
        <taxon>Mycobacteriaceae</taxon>
        <taxon>Mycolicibacterium</taxon>
    </lineage>
</organism>
<dbReference type="InterPro" id="IPR000412">
    <property type="entry name" value="ABC_2_transport"/>
</dbReference>
<dbReference type="AlphaFoldDB" id="A0A124E2A3"/>
<dbReference type="RefSeq" id="WP_062657233.1">
    <property type="nucleotide sequence ID" value="NZ_BCSY01000046.1"/>
</dbReference>
<dbReference type="PANTHER" id="PTHR43229">
    <property type="entry name" value="NODULATION PROTEIN J"/>
    <property type="match status" value="1"/>
</dbReference>
<evidence type="ECO:0000256" key="1">
    <source>
        <dbReference type="ARBA" id="ARBA00004141"/>
    </source>
</evidence>
<evidence type="ECO:0000256" key="6">
    <source>
        <dbReference type="SAM" id="Phobius"/>
    </source>
</evidence>
<name>A0A124E2A3_MYCCR</name>
<dbReference type="STRING" id="228230.RMCC_3131"/>
<dbReference type="InterPro" id="IPR013525">
    <property type="entry name" value="ABC2_TM"/>
</dbReference>
<evidence type="ECO:0000313" key="8">
    <source>
        <dbReference type="EMBL" id="GAS96165.1"/>
    </source>
</evidence>
<reference evidence="9" key="2">
    <citation type="submission" date="2016-02" db="EMBL/GenBank/DDBJ databases">
        <title>Draft genome sequence of five rapidly growing Mycobacterium species.</title>
        <authorList>
            <person name="Katahira K."/>
            <person name="Gotou Y."/>
            <person name="Iida K."/>
            <person name="Ogura Y."/>
            <person name="Hayashi T."/>
        </authorList>
    </citation>
    <scope>NUCLEOTIDE SEQUENCE [LARGE SCALE GENOMIC DNA]</scope>
    <source>
        <strain evidence="9">JCM15298</strain>
    </source>
</reference>
<keyword evidence="9" id="KW-1185">Reference proteome</keyword>
<evidence type="ECO:0000256" key="4">
    <source>
        <dbReference type="ARBA" id="ARBA00023136"/>
    </source>
</evidence>
<accession>A0A124E2A3</accession>
<feature type="transmembrane region" description="Helical" evidence="6">
    <location>
        <begin position="36"/>
        <end position="55"/>
    </location>
</feature>
<evidence type="ECO:0000313" key="9">
    <source>
        <dbReference type="Proteomes" id="UP000069443"/>
    </source>
</evidence>
<feature type="transmembrane region" description="Helical" evidence="6">
    <location>
        <begin position="227"/>
        <end position="250"/>
    </location>
</feature>
<keyword evidence="3 6" id="KW-1133">Transmembrane helix</keyword>
<gene>
    <name evidence="8" type="ORF">RMCC_3131</name>
</gene>
<dbReference type="GO" id="GO:0043190">
    <property type="term" value="C:ATP-binding cassette (ABC) transporter complex"/>
    <property type="evidence" value="ECO:0007669"/>
    <property type="project" value="InterPro"/>
</dbReference>
<dbReference type="GO" id="GO:0140359">
    <property type="term" value="F:ABC-type transporter activity"/>
    <property type="evidence" value="ECO:0007669"/>
    <property type="project" value="InterPro"/>
</dbReference>
<evidence type="ECO:0000259" key="7">
    <source>
        <dbReference type="Pfam" id="PF12698"/>
    </source>
</evidence>
<feature type="transmembrane region" description="Helical" evidence="6">
    <location>
        <begin position="67"/>
        <end position="89"/>
    </location>
</feature>
<dbReference type="EMBL" id="BCSY01000046">
    <property type="protein sequence ID" value="GAS96165.1"/>
    <property type="molecule type" value="Genomic_DNA"/>
</dbReference>
<evidence type="ECO:0000256" key="5">
    <source>
        <dbReference type="ARBA" id="ARBA00023251"/>
    </source>
</evidence>
<comment type="subcellular location">
    <subcellularLocation>
        <location evidence="1">Membrane</location>
        <topology evidence="1">Multi-pass membrane protein</topology>
    </subcellularLocation>
</comment>
<protein>
    <submittedName>
        <fullName evidence="8">ABC-2 type transporter</fullName>
    </submittedName>
</protein>
<dbReference type="Proteomes" id="UP000069443">
    <property type="component" value="Unassembled WGS sequence"/>
</dbReference>
<comment type="caution">
    <text evidence="8">The sequence shown here is derived from an EMBL/GenBank/DDBJ whole genome shotgun (WGS) entry which is preliminary data.</text>
</comment>
<keyword evidence="4 6" id="KW-0472">Membrane</keyword>
<feature type="transmembrane region" description="Helical" evidence="6">
    <location>
        <begin position="146"/>
        <end position="169"/>
    </location>
</feature>
<dbReference type="PIRSF" id="PIRSF006648">
    <property type="entry name" value="DrrB"/>
    <property type="match status" value="1"/>
</dbReference>
<evidence type="ECO:0000256" key="2">
    <source>
        <dbReference type="ARBA" id="ARBA00022692"/>
    </source>
</evidence>
<sequence length="264" mass="28072">MTTSSAHRHSLLAESWIFAGRLFVQWRRYPMVPLQALLFPTLLLIIYGALVGKSMVRLTGNSGLDLLIPVCTLAGAMSGAVGAGLAVPYDRDSGLLTRLWLMPVHRTAPLTGALLAEAVRTFAGSAVVVATGYVMGFRFGGGWIELLGYLLMPVVVVVVFATVVITLALRPQGRIILTWTQTACMGLAFATLIPLDRLPAVLRPLAEYQPVAPPAAAMRALSSGGGLWQPILLTLLWAVVIAALFVPVAVRGYRAAVEGGKQDG</sequence>
<dbReference type="OrthoDB" id="26267at2"/>
<feature type="domain" description="ABC-2 type transporter transmembrane" evidence="7">
    <location>
        <begin position="67"/>
        <end position="249"/>
    </location>
</feature>
<dbReference type="PANTHER" id="PTHR43229:SF2">
    <property type="entry name" value="NODULATION PROTEIN J"/>
    <property type="match status" value="1"/>
</dbReference>
<feature type="transmembrane region" description="Helical" evidence="6">
    <location>
        <begin position="110"/>
        <end position="134"/>
    </location>
</feature>
<feature type="transmembrane region" description="Helical" evidence="6">
    <location>
        <begin position="176"/>
        <end position="195"/>
    </location>
</feature>
<dbReference type="InterPro" id="IPR051784">
    <property type="entry name" value="Nod_factor_ABC_transporter"/>
</dbReference>
<proteinExistence type="predicted"/>